<dbReference type="InterPro" id="IPR023753">
    <property type="entry name" value="FAD/NAD-binding_dom"/>
</dbReference>
<evidence type="ECO:0000259" key="5">
    <source>
        <dbReference type="Pfam" id="PF07992"/>
    </source>
</evidence>
<keyword evidence="4" id="KW-0472">Membrane</keyword>
<proteinExistence type="predicted"/>
<dbReference type="EMBL" id="AP014809">
    <property type="protein sequence ID" value="BAU93019.1"/>
    <property type="molecule type" value="Genomic_DNA"/>
</dbReference>
<dbReference type="AlphaFoldDB" id="A0A160PHX7"/>
<gene>
    <name evidence="6" type="ORF">MPPM_4414</name>
</gene>
<dbReference type="Proteomes" id="UP000218288">
    <property type="component" value="Chromosome"/>
</dbReference>
<sequence length="302" mass="31350">MRSDAIIVGGSFAGLSAALYIARARRRVCIIDAGAPRNRFADASHGFFAQDGENPLTMIATARAQLAGYPNASFVAGEAVSARAAGDGFAVSLADGQRLEASKLVLAFGISDILPDLPGLAERWGASVLHCPYCHGFEFAGRVLGVLFAGPKSLHQAELIAEWGPTTLFLNGHPAPDAEARARLAARTTGIEPGPVQALLGEGRALSALAIADGRTIPLEALFVGPRYRLNSPLAEQLGCAVDEGMLGPTIRTDAMKETTVPGVYAAGDAARFPHSVAWASADGVTAGVSLHQTLVFPRLAA</sequence>
<dbReference type="PRINTS" id="PR00368">
    <property type="entry name" value="FADPNR"/>
</dbReference>
<dbReference type="PRINTS" id="PR00469">
    <property type="entry name" value="PNDRDTASEII"/>
</dbReference>
<feature type="domain" description="FAD/NAD(P)-binding" evidence="5">
    <location>
        <begin position="4"/>
        <end position="284"/>
    </location>
</feature>
<dbReference type="InterPro" id="IPR036188">
    <property type="entry name" value="FAD/NAD-bd_sf"/>
</dbReference>
<keyword evidence="4" id="KW-1133">Transmembrane helix</keyword>
<evidence type="ECO:0000256" key="4">
    <source>
        <dbReference type="SAM" id="Phobius"/>
    </source>
</evidence>
<protein>
    <recommendedName>
        <fullName evidence="1">Thioredoxin reductase</fullName>
    </recommendedName>
</protein>
<dbReference type="SUPFAM" id="SSF51905">
    <property type="entry name" value="FAD/NAD(P)-binding domain"/>
    <property type="match status" value="1"/>
</dbReference>
<reference evidence="6 7" key="1">
    <citation type="journal article" date="2016" name="Genome Announc.">
        <title>Complete Genome Sequence of Methylobacterium populi P-1M, Isolated from Pink-Pigmented Household Biofilm.</title>
        <authorList>
            <person name="Morohoshi T."/>
            <person name="Ikeda T."/>
        </authorList>
    </citation>
    <scope>NUCLEOTIDE SEQUENCE [LARGE SCALE GENOMIC DNA]</scope>
    <source>
        <strain evidence="6 7">P-1M</strain>
    </source>
</reference>
<accession>A0A160PHX7</accession>
<keyword evidence="3" id="KW-0560">Oxidoreductase</keyword>
<dbReference type="PANTHER" id="PTHR48105">
    <property type="entry name" value="THIOREDOXIN REDUCTASE 1-RELATED-RELATED"/>
    <property type="match status" value="1"/>
</dbReference>
<dbReference type="InterPro" id="IPR050097">
    <property type="entry name" value="Ferredoxin-NADP_redctase_2"/>
</dbReference>
<dbReference type="Pfam" id="PF07992">
    <property type="entry name" value="Pyr_redox_2"/>
    <property type="match status" value="1"/>
</dbReference>
<keyword evidence="2" id="KW-0285">Flavoprotein</keyword>
<evidence type="ECO:0000256" key="2">
    <source>
        <dbReference type="ARBA" id="ARBA00022630"/>
    </source>
</evidence>
<evidence type="ECO:0000256" key="3">
    <source>
        <dbReference type="ARBA" id="ARBA00023002"/>
    </source>
</evidence>
<dbReference type="GO" id="GO:0016491">
    <property type="term" value="F:oxidoreductase activity"/>
    <property type="evidence" value="ECO:0007669"/>
    <property type="project" value="UniProtKB-KW"/>
</dbReference>
<name>A0A160PHX7_9HYPH</name>
<dbReference type="OrthoDB" id="9786503at2"/>
<keyword evidence="4" id="KW-0812">Transmembrane</keyword>
<dbReference type="Gene3D" id="3.50.50.60">
    <property type="entry name" value="FAD/NAD(P)-binding domain"/>
    <property type="match status" value="2"/>
</dbReference>
<evidence type="ECO:0000256" key="1">
    <source>
        <dbReference type="ARBA" id="ARBA00018719"/>
    </source>
</evidence>
<organism evidence="6 7">
    <name type="scientific">Methylorubrum populi</name>
    <dbReference type="NCBI Taxonomy" id="223967"/>
    <lineage>
        <taxon>Bacteria</taxon>
        <taxon>Pseudomonadati</taxon>
        <taxon>Pseudomonadota</taxon>
        <taxon>Alphaproteobacteria</taxon>
        <taxon>Hyphomicrobiales</taxon>
        <taxon>Methylobacteriaceae</taxon>
        <taxon>Methylorubrum</taxon>
    </lineage>
</organism>
<dbReference type="RefSeq" id="WP_096486825.1">
    <property type="nucleotide sequence ID" value="NZ_AP014809.1"/>
</dbReference>
<evidence type="ECO:0000313" key="6">
    <source>
        <dbReference type="EMBL" id="BAU93019.1"/>
    </source>
</evidence>
<evidence type="ECO:0000313" key="7">
    <source>
        <dbReference type="Proteomes" id="UP000218288"/>
    </source>
</evidence>
<feature type="transmembrane region" description="Helical" evidence="4">
    <location>
        <begin position="6"/>
        <end position="22"/>
    </location>
</feature>